<dbReference type="Gene3D" id="3.40.50.1820">
    <property type="entry name" value="alpha/beta hydrolase"/>
    <property type="match status" value="1"/>
</dbReference>
<evidence type="ECO:0000313" key="3">
    <source>
        <dbReference type="Proteomes" id="UP000030748"/>
    </source>
</evidence>
<dbReference type="PhylomeDB" id="A0A022RHY2"/>
<sequence length="155" mass="17602">MAKYKHPIAEANEMSPFDTLSPDEFYRLRTPLSNPRLRVHHQQETQPQAVHAVKCIIVCVVHGFTGESTWFVEHFLSIAAFLVPTCGDDVVCDPACADALYNRAPAKDKTLKFYPGMWHQIVGKSDDDVELVFDEFIDWLVTMADPCCLRTTLMK</sequence>
<dbReference type="SUPFAM" id="SSF53474">
    <property type="entry name" value="alpha/beta-Hydrolases"/>
    <property type="match status" value="1"/>
</dbReference>
<proteinExistence type="predicted"/>
<dbReference type="InterPro" id="IPR022742">
    <property type="entry name" value="Hydrolase_4"/>
</dbReference>
<dbReference type="Pfam" id="PF12146">
    <property type="entry name" value="Hydrolase_4"/>
    <property type="match status" value="1"/>
</dbReference>
<feature type="domain" description="Serine aminopeptidase S33" evidence="1">
    <location>
        <begin position="81"/>
        <end position="123"/>
    </location>
</feature>
<dbReference type="AlphaFoldDB" id="A0A022RHY2"/>
<keyword evidence="3" id="KW-1185">Reference proteome</keyword>
<dbReference type="InterPro" id="IPR029058">
    <property type="entry name" value="AB_hydrolase_fold"/>
</dbReference>
<accession>A0A022RHY2</accession>
<organism evidence="2 3">
    <name type="scientific">Erythranthe guttata</name>
    <name type="common">Yellow monkey flower</name>
    <name type="synonym">Mimulus guttatus</name>
    <dbReference type="NCBI Taxonomy" id="4155"/>
    <lineage>
        <taxon>Eukaryota</taxon>
        <taxon>Viridiplantae</taxon>
        <taxon>Streptophyta</taxon>
        <taxon>Embryophyta</taxon>
        <taxon>Tracheophyta</taxon>
        <taxon>Spermatophyta</taxon>
        <taxon>Magnoliopsida</taxon>
        <taxon>eudicotyledons</taxon>
        <taxon>Gunneridae</taxon>
        <taxon>Pentapetalae</taxon>
        <taxon>asterids</taxon>
        <taxon>lamiids</taxon>
        <taxon>Lamiales</taxon>
        <taxon>Phrymaceae</taxon>
        <taxon>Erythranthe</taxon>
    </lineage>
</organism>
<dbReference type="eggNOG" id="KOG1455">
    <property type="taxonomic scope" value="Eukaryota"/>
</dbReference>
<dbReference type="Proteomes" id="UP000030748">
    <property type="component" value="Unassembled WGS sequence"/>
</dbReference>
<name>A0A022RHY2_ERYGU</name>
<evidence type="ECO:0000313" key="2">
    <source>
        <dbReference type="EMBL" id="EYU39811.1"/>
    </source>
</evidence>
<evidence type="ECO:0000259" key="1">
    <source>
        <dbReference type="Pfam" id="PF12146"/>
    </source>
</evidence>
<dbReference type="EMBL" id="KI630443">
    <property type="protein sequence ID" value="EYU39811.1"/>
    <property type="molecule type" value="Genomic_DNA"/>
</dbReference>
<dbReference type="PANTHER" id="PTHR11614">
    <property type="entry name" value="PHOSPHOLIPASE-RELATED"/>
    <property type="match status" value="1"/>
</dbReference>
<dbReference type="STRING" id="4155.A0A022RHY2"/>
<dbReference type="InterPro" id="IPR051044">
    <property type="entry name" value="MAG_DAG_Lipase"/>
</dbReference>
<reference evidence="2 3" key="1">
    <citation type="journal article" date="2013" name="Proc. Natl. Acad. Sci. U.S.A.">
        <title>Fine-scale variation in meiotic recombination in Mimulus inferred from population shotgun sequencing.</title>
        <authorList>
            <person name="Hellsten U."/>
            <person name="Wright K.M."/>
            <person name="Jenkins J."/>
            <person name="Shu S."/>
            <person name="Yuan Y."/>
            <person name="Wessler S.R."/>
            <person name="Schmutz J."/>
            <person name="Willis J.H."/>
            <person name="Rokhsar D.S."/>
        </authorList>
    </citation>
    <scope>NUCLEOTIDE SEQUENCE [LARGE SCALE GENOMIC DNA]</scope>
    <source>
        <strain evidence="3">cv. DUN x IM62</strain>
    </source>
</reference>
<gene>
    <name evidence="2" type="ORF">MIMGU_mgv11b021545mg</name>
</gene>
<protein>
    <recommendedName>
        <fullName evidence="1">Serine aminopeptidase S33 domain-containing protein</fullName>
    </recommendedName>
</protein>